<sequence>MTDELTDRFRQPASDPFPEEFGSSQPVPPIRPRRRRRHVGRWVGGALVALLVAGFVAAAPWDAGRRQAYADQWIVWTDPPSARAEQLAEELTLTETGRRIFFASRPQVDDASDFQVHCPIDADVVLGCYDRQRIYVYDVTDDRLAGTVEATAAHELLHAVYDRMDADERSRIDALVASYVATLPETDADVQVVAGYPESQRADEWHSRLGTGHDGLPAELETHYAEIFGNRTQVLAYASGSTEQLDGYSTRIEQLSAELDAAYADLEARSAAYDADLAALDADIDEFNERADAGDFDSQQQFESERQKLLDRQDALEDDRVQLNADVDSYNDKLAELQSLDAERAELFSHLDSHSAP</sequence>
<keyword evidence="5" id="KW-1185">Reference proteome</keyword>
<feature type="region of interest" description="Disordered" evidence="2">
    <location>
        <begin position="1"/>
        <end position="33"/>
    </location>
</feature>
<organism evidence="4 5">
    <name type="scientific">Protaetiibacter mangrovi</name>
    <dbReference type="NCBI Taxonomy" id="2970926"/>
    <lineage>
        <taxon>Bacteria</taxon>
        <taxon>Bacillati</taxon>
        <taxon>Actinomycetota</taxon>
        <taxon>Actinomycetes</taxon>
        <taxon>Micrococcales</taxon>
        <taxon>Microbacteriaceae</taxon>
        <taxon>Protaetiibacter</taxon>
    </lineage>
</organism>
<evidence type="ECO:0000256" key="2">
    <source>
        <dbReference type="SAM" id="MobiDB-lite"/>
    </source>
</evidence>
<dbReference type="RefSeq" id="WP_258798458.1">
    <property type="nucleotide sequence ID" value="NZ_JANTHX010000006.1"/>
</dbReference>
<keyword evidence="3" id="KW-0812">Transmembrane</keyword>
<keyword evidence="1" id="KW-0175">Coiled coil</keyword>
<evidence type="ECO:0000313" key="4">
    <source>
        <dbReference type="EMBL" id="MCS0499415.1"/>
    </source>
</evidence>
<proteinExistence type="predicted"/>
<accession>A0ABT1ZFD3</accession>
<comment type="caution">
    <text evidence="4">The sequence shown here is derived from an EMBL/GenBank/DDBJ whole genome shotgun (WGS) entry which is preliminary data.</text>
</comment>
<feature type="coiled-coil region" evidence="1">
    <location>
        <begin position="299"/>
        <end position="340"/>
    </location>
</feature>
<protein>
    <submittedName>
        <fullName evidence="4">Uncharacterized protein</fullName>
    </submittedName>
</protein>
<evidence type="ECO:0000256" key="1">
    <source>
        <dbReference type="SAM" id="Coils"/>
    </source>
</evidence>
<dbReference type="Proteomes" id="UP001205337">
    <property type="component" value="Unassembled WGS sequence"/>
</dbReference>
<feature type="transmembrane region" description="Helical" evidence="3">
    <location>
        <begin position="39"/>
        <end position="61"/>
    </location>
</feature>
<dbReference type="EMBL" id="JANTHX010000006">
    <property type="protein sequence ID" value="MCS0499415.1"/>
    <property type="molecule type" value="Genomic_DNA"/>
</dbReference>
<evidence type="ECO:0000313" key="5">
    <source>
        <dbReference type="Proteomes" id="UP001205337"/>
    </source>
</evidence>
<feature type="compositionally biased region" description="Basic and acidic residues" evidence="2">
    <location>
        <begin position="1"/>
        <end position="10"/>
    </location>
</feature>
<keyword evidence="3" id="KW-0472">Membrane</keyword>
<gene>
    <name evidence="4" type="ORF">NUH29_07615</name>
</gene>
<reference evidence="4 5" key="1">
    <citation type="submission" date="2022-08" db="EMBL/GenBank/DDBJ databases">
        <authorList>
            <person name="Li F."/>
        </authorList>
    </citation>
    <scope>NUCLEOTIDE SEQUENCE [LARGE SCALE GENOMIC DNA]</scope>
    <source>
        <strain evidence="4 5">10F1B-8-1</strain>
    </source>
</reference>
<evidence type="ECO:0000256" key="3">
    <source>
        <dbReference type="SAM" id="Phobius"/>
    </source>
</evidence>
<name>A0ABT1ZFD3_9MICO</name>
<keyword evidence="3" id="KW-1133">Transmembrane helix</keyword>